<feature type="domain" description="NodB homology" evidence="3">
    <location>
        <begin position="47"/>
        <end position="223"/>
    </location>
</feature>
<evidence type="ECO:0000259" key="3">
    <source>
        <dbReference type="PROSITE" id="PS51677"/>
    </source>
</evidence>
<sequence length="223" mass="23902">MADLSAQFNLTVHGIGVPQRVLDPGEDGTWIGVPEFETVLDAVAGRSDVHLTFDDGNSSDLEIALPRLRERGITAAFYVLAGELGRPGRLTADGVRALVTAGMAVGSHGWAHRDWRRLRPGEAEEEFDRAPRVLADLVGGPVTEVAIPFGSYDRHVLRALRRTGVTRAHTSDGGPAEPGGWLQARTSVRGGLTAETLAAALRRPALPRRARQLGARAAKRVRG</sequence>
<dbReference type="PROSITE" id="PS51677">
    <property type="entry name" value="NODB"/>
    <property type="match status" value="1"/>
</dbReference>
<comment type="subcellular location">
    <subcellularLocation>
        <location evidence="1">Secreted</location>
    </subcellularLocation>
</comment>
<dbReference type="Proteomes" id="UP000272400">
    <property type="component" value="Unassembled WGS sequence"/>
</dbReference>
<comment type="caution">
    <text evidence="4">The sequence shown here is derived from an EMBL/GenBank/DDBJ whole genome shotgun (WGS) entry which is preliminary data.</text>
</comment>
<evidence type="ECO:0000313" key="4">
    <source>
        <dbReference type="EMBL" id="ROO82748.1"/>
    </source>
</evidence>
<proteinExistence type="predicted"/>
<gene>
    <name evidence="4" type="ORF">EDD29_0231</name>
</gene>
<dbReference type="EMBL" id="RJKE01000001">
    <property type="protein sequence ID" value="ROO82748.1"/>
    <property type="molecule type" value="Genomic_DNA"/>
</dbReference>
<dbReference type="Gene3D" id="3.20.20.370">
    <property type="entry name" value="Glycoside hydrolase/deacetylase"/>
    <property type="match status" value="1"/>
</dbReference>
<dbReference type="InterPro" id="IPR051398">
    <property type="entry name" value="Polysacch_Deacetylase"/>
</dbReference>
<dbReference type="GO" id="GO:0016810">
    <property type="term" value="F:hydrolase activity, acting on carbon-nitrogen (but not peptide) bonds"/>
    <property type="evidence" value="ECO:0007669"/>
    <property type="project" value="InterPro"/>
</dbReference>
<dbReference type="SUPFAM" id="SSF88713">
    <property type="entry name" value="Glycoside hydrolase/deacetylase"/>
    <property type="match status" value="1"/>
</dbReference>
<dbReference type="PANTHER" id="PTHR34216:SF3">
    <property type="entry name" value="POLY-BETA-1,6-N-ACETYL-D-GLUCOSAMINE N-DEACETYLASE"/>
    <property type="match status" value="1"/>
</dbReference>
<dbReference type="AlphaFoldDB" id="A0A3N1CPV1"/>
<dbReference type="Pfam" id="PF01522">
    <property type="entry name" value="Polysacc_deac_1"/>
    <property type="match status" value="1"/>
</dbReference>
<evidence type="ECO:0000256" key="1">
    <source>
        <dbReference type="ARBA" id="ARBA00004613"/>
    </source>
</evidence>
<name>A0A3N1CPV1_9ACTN</name>
<evidence type="ECO:0000313" key="5">
    <source>
        <dbReference type="Proteomes" id="UP000272400"/>
    </source>
</evidence>
<reference evidence="4 5" key="1">
    <citation type="submission" date="2018-11" db="EMBL/GenBank/DDBJ databases">
        <title>Sequencing the genomes of 1000 actinobacteria strains.</title>
        <authorList>
            <person name="Klenk H.-P."/>
        </authorList>
    </citation>
    <scope>NUCLEOTIDE SEQUENCE [LARGE SCALE GENOMIC DNA]</scope>
    <source>
        <strain evidence="4 5">DSM 44254</strain>
    </source>
</reference>
<dbReference type="PANTHER" id="PTHR34216">
    <property type="match status" value="1"/>
</dbReference>
<dbReference type="RefSeq" id="WP_246052444.1">
    <property type="nucleotide sequence ID" value="NZ_RJKE01000001.1"/>
</dbReference>
<accession>A0A3N1CPV1</accession>
<keyword evidence="2" id="KW-0732">Signal</keyword>
<dbReference type="InterPro" id="IPR002509">
    <property type="entry name" value="NODB_dom"/>
</dbReference>
<keyword evidence="5" id="KW-1185">Reference proteome</keyword>
<dbReference type="GO" id="GO:0005576">
    <property type="term" value="C:extracellular region"/>
    <property type="evidence" value="ECO:0007669"/>
    <property type="project" value="UniProtKB-SubCell"/>
</dbReference>
<evidence type="ECO:0000256" key="2">
    <source>
        <dbReference type="ARBA" id="ARBA00022729"/>
    </source>
</evidence>
<dbReference type="CDD" id="cd10918">
    <property type="entry name" value="CE4_NodB_like_5s_6s"/>
    <property type="match status" value="1"/>
</dbReference>
<dbReference type="GO" id="GO:0005975">
    <property type="term" value="P:carbohydrate metabolic process"/>
    <property type="evidence" value="ECO:0007669"/>
    <property type="project" value="InterPro"/>
</dbReference>
<organism evidence="4 5">
    <name type="scientific">Actinocorallia herbida</name>
    <dbReference type="NCBI Taxonomy" id="58109"/>
    <lineage>
        <taxon>Bacteria</taxon>
        <taxon>Bacillati</taxon>
        <taxon>Actinomycetota</taxon>
        <taxon>Actinomycetes</taxon>
        <taxon>Streptosporangiales</taxon>
        <taxon>Thermomonosporaceae</taxon>
        <taxon>Actinocorallia</taxon>
    </lineage>
</organism>
<dbReference type="InterPro" id="IPR011330">
    <property type="entry name" value="Glyco_hydro/deAcase_b/a-brl"/>
</dbReference>
<protein>
    <submittedName>
        <fullName evidence="4">Polysaccharide deacetylase</fullName>
    </submittedName>
</protein>